<organism evidence="3 4">
    <name type="scientific">Mycena chlorophos</name>
    <name type="common">Agaric fungus</name>
    <name type="synonym">Agaricus chlorophos</name>
    <dbReference type="NCBI Taxonomy" id="658473"/>
    <lineage>
        <taxon>Eukaryota</taxon>
        <taxon>Fungi</taxon>
        <taxon>Dikarya</taxon>
        <taxon>Basidiomycota</taxon>
        <taxon>Agaricomycotina</taxon>
        <taxon>Agaricomycetes</taxon>
        <taxon>Agaricomycetidae</taxon>
        <taxon>Agaricales</taxon>
        <taxon>Marasmiineae</taxon>
        <taxon>Mycenaceae</taxon>
        <taxon>Mycena</taxon>
    </lineage>
</organism>
<evidence type="ECO:0000313" key="4">
    <source>
        <dbReference type="Proteomes" id="UP000815677"/>
    </source>
</evidence>
<feature type="compositionally biased region" description="Polar residues" evidence="1">
    <location>
        <begin position="101"/>
        <end position="110"/>
    </location>
</feature>
<dbReference type="Proteomes" id="UP000815677">
    <property type="component" value="Unassembled WGS sequence"/>
</dbReference>
<protein>
    <recommendedName>
        <fullName evidence="2">C2H2-type domain-containing protein</fullName>
    </recommendedName>
</protein>
<reference evidence="3" key="1">
    <citation type="submission" date="2014-09" db="EMBL/GenBank/DDBJ databases">
        <title>Genome sequence of the luminous mushroom Mycena chlorophos for searching fungal bioluminescence genes.</title>
        <authorList>
            <person name="Tanaka Y."/>
            <person name="Kasuga D."/>
            <person name="Oba Y."/>
            <person name="Hase S."/>
            <person name="Sato K."/>
            <person name="Oba Y."/>
            <person name="Sakakibara Y."/>
        </authorList>
    </citation>
    <scope>NUCLEOTIDE SEQUENCE</scope>
</reference>
<dbReference type="EMBL" id="DF849584">
    <property type="protein sequence ID" value="GAT58177.1"/>
    <property type="molecule type" value="Genomic_DNA"/>
</dbReference>
<keyword evidence="4" id="KW-1185">Reference proteome</keyword>
<evidence type="ECO:0000313" key="3">
    <source>
        <dbReference type="EMBL" id="GAT58177.1"/>
    </source>
</evidence>
<evidence type="ECO:0000259" key="2">
    <source>
        <dbReference type="PROSITE" id="PS00028"/>
    </source>
</evidence>
<feature type="region of interest" description="Disordered" evidence="1">
    <location>
        <begin position="101"/>
        <end position="124"/>
    </location>
</feature>
<feature type="domain" description="C2H2-type" evidence="2">
    <location>
        <begin position="5"/>
        <end position="27"/>
    </location>
</feature>
<evidence type="ECO:0000256" key="1">
    <source>
        <dbReference type="SAM" id="MobiDB-lite"/>
    </source>
</evidence>
<gene>
    <name evidence="3" type="ORF">MCHLO_14636</name>
</gene>
<name>A0ABQ0M5P3_MYCCL</name>
<feature type="region of interest" description="Disordered" evidence="1">
    <location>
        <begin position="193"/>
        <end position="314"/>
    </location>
</feature>
<sequence>MPLTCSWIYCRVVCNTSEELSDHLVDHAREAQPILVREIPEDLRGREGDGDSLSFGMGHGTNGGTQESLFVARPPLQPPMASSSSSLANALSPAARISTPRPISSLNRLTPSPDGYSSLPNPEMPTLETMVRNAVAPRTETPPRLGTGMHMYIQSSQDSDSSEVERQLTQDLSMDISFDGQPPDIYAGELDWAASSSRSQSSQSQSQSQSQSGSGSDPRFLRPTPSPSQSRQQHSWFNSPSRAGSNTSRLAAPTTPTRSFMSGSIRMRAPPLPAPPGTLNPIALSPSFAASEPSVSDSQHSFVPRSQAPYDSQS</sequence>
<accession>A0ABQ0M5P3</accession>
<dbReference type="InterPro" id="IPR013087">
    <property type="entry name" value="Znf_C2H2_type"/>
</dbReference>
<dbReference type="PROSITE" id="PS00028">
    <property type="entry name" value="ZINC_FINGER_C2H2_1"/>
    <property type="match status" value="1"/>
</dbReference>
<feature type="compositionally biased region" description="Low complexity" evidence="1">
    <location>
        <begin position="195"/>
        <end position="216"/>
    </location>
</feature>
<proteinExistence type="predicted"/>
<feature type="compositionally biased region" description="Polar residues" evidence="1">
    <location>
        <begin position="227"/>
        <end position="262"/>
    </location>
</feature>